<keyword evidence="5 8" id="KW-0067">ATP-binding</keyword>
<dbReference type="InterPro" id="IPR017871">
    <property type="entry name" value="ABC_transporter-like_CS"/>
</dbReference>
<dbReference type="EMBL" id="DXCX01000092">
    <property type="protein sequence ID" value="HIY74081.1"/>
    <property type="molecule type" value="Genomic_DNA"/>
</dbReference>
<dbReference type="AlphaFoldDB" id="A0A9D2CDM7"/>
<evidence type="ECO:0000256" key="4">
    <source>
        <dbReference type="ARBA" id="ARBA00022741"/>
    </source>
</evidence>
<evidence type="ECO:0000256" key="5">
    <source>
        <dbReference type="ARBA" id="ARBA00022840"/>
    </source>
</evidence>
<name>A0A9D2CDM7_9FIRM</name>
<reference evidence="8" key="2">
    <citation type="submission" date="2021-04" db="EMBL/GenBank/DDBJ databases">
        <authorList>
            <person name="Gilroy R."/>
        </authorList>
    </citation>
    <scope>NUCLEOTIDE SEQUENCE</scope>
    <source>
        <strain evidence="8">CHK33-7979</strain>
    </source>
</reference>
<dbReference type="GO" id="GO:0005886">
    <property type="term" value="C:plasma membrane"/>
    <property type="evidence" value="ECO:0007669"/>
    <property type="project" value="UniProtKB-SubCell"/>
</dbReference>
<dbReference type="GO" id="GO:0005524">
    <property type="term" value="F:ATP binding"/>
    <property type="evidence" value="ECO:0007669"/>
    <property type="project" value="UniProtKB-KW"/>
</dbReference>
<evidence type="ECO:0000313" key="9">
    <source>
        <dbReference type="Proteomes" id="UP000886824"/>
    </source>
</evidence>
<keyword evidence="3" id="KW-1003">Cell membrane</keyword>
<dbReference type="InterPro" id="IPR027417">
    <property type="entry name" value="P-loop_NTPase"/>
</dbReference>
<proteinExistence type="predicted"/>
<evidence type="ECO:0000313" key="8">
    <source>
        <dbReference type="EMBL" id="HIY74081.1"/>
    </source>
</evidence>
<comment type="caution">
    <text evidence="8">The sequence shown here is derived from an EMBL/GenBank/DDBJ whole genome shotgun (WGS) entry which is preliminary data.</text>
</comment>
<dbReference type="SMART" id="SM00382">
    <property type="entry name" value="AAA"/>
    <property type="match status" value="1"/>
</dbReference>
<keyword evidence="2" id="KW-0813">Transport</keyword>
<protein>
    <submittedName>
        <fullName evidence="8">ATP-binding cassette domain-containing protein</fullName>
    </submittedName>
</protein>
<evidence type="ECO:0000256" key="2">
    <source>
        <dbReference type="ARBA" id="ARBA00022448"/>
    </source>
</evidence>
<reference evidence="8" key="1">
    <citation type="journal article" date="2021" name="PeerJ">
        <title>Extensive microbial diversity within the chicken gut microbiome revealed by metagenomics and culture.</title>
        <authorList>
            <person name="Gilroy R."/>
            <person name="Ravi A."/>
            <person name="Getino M."/>
            <person name="Pursley I."/>
            <person name="Horton D.L."/>
            <person name="Alikhan N.F."/>
            <person name="Baker D."/>
            <person name="Gharbi K."/>
            <person name="Hall N."/>
            <person name="Watson M."/>
            <person name="Adriaenssens E.M."/>
            <person name="Foster-Nyarko E."/>
            <person name="Jarju S."/>
            <person name="Secka A."/>
            <person name="Antonio M."/>
            <person name="Oren A."/>
            <person name="Chaudhuri R.R."/>
            <person name="La Ragione R."/>
            <person name="Hildebrand F."/>
            <person name="Pallen M.J."/>
        </authorList>
    </citation>
    <scope>NUCLEOTIDE SEQUENCE</scope>
    <source>
        <strain evidence="8">CHK33-7979</strain>
    </source>
</reference>
<keyword evidence="4" id="KW-0547">Nucleotide-binding</keyword>
<comment type="subcellular location">
    <subcellularLocation>
        <location evidence="1">Cell membrane</location>
        <topology evidence="1">Peripheral membrane protein</topology>
    </subcellularLocation>
</comment>
<evidence type="ECO:0000256" key="3">
    <source>
        <dbReference type="ARBA" id="ARBA00022475"/>
    </source>
</evidence>
<evidence type="ECO:0000256" key="6">
    <source>
        <dbReference type="ARBA" id="ARBA00023136"/>
    </source>
</evidence>
<dbReference type="PANTHER" id="PTHR42788">
    <property type="entry name" value="TAURINE IMPORT ATP-BINDING PROTEIN-RELATED"/>
    <property type="match status" value="1"/>
</dbReference>
<dbReference type="InterPro" id="IPR050166">
    <property type="entry name" value="ABC_transporter_ATP-bind"/>
</dbReference>
<dbReference type="InterPro" id="IPR003593">
    <property type="entry name" value="AAA+_ATPase"/>
</dbReference>
<sequence length="266" mass="29225">MLEIRHISKTFNPGTVNEKTALNDLSLTLADGDFATIVGSNGAGKSTLFNAIAGDFFLDEGSIFLAGDDITYLPAYRRSRRIGRLFQDPMRGTAPHMTIEENLALAYLRTAKHQRAFFSRVGKKDKEFFREQLSRLDMGLEDRMRQPVGLLSGGQRQALTLLMATMVPPKLLLLDEHTAALDPGTADKVLKLTREIVEGEGITCLMITHNMKNALELGNRTLMMDSGSIVLDIGGAERSGLTVDDLLTRFRAGAGKALDNDRILLS</sequence>
<keyword evidence="6" id="KW-0472">Membrane</keyword>
<feature type="domain" description="ABC transporter" evidence="7">
    <location>
        <begin position="2"/>
        <end position="251"/>
    </location>
</feature>
<dbReference type="PROSITE" id="PS50893">
    <property type="entry name" value="ABC_TRANSPORTER_2"/>
    <property type="match status" value="1"/>
</dbReference>
<dbReference type="PROSITE" id="PS00211">
    <property type="entry name" value="ABC_TRANSPORTER_1"/>
    <property type="match status" value="1"/>
</dbReference>
<dbReference type="InterPro" id="IPR003439">
    <property type="entry name" value="ABC_transporter-like_ATP-bd"/>
</dbReference>
<dbReference type="PANTHER" id="PTHR42788:SF7">
    <property type="entry name" value="NITRATE ABC TRANSPORTER ATP-BINDING PROTEIN"/>
    <property type="match status" value="1"/>
</dbReference>
<dbReference type="Gene3D" id="3.40.50.300">
    <property type="entry name" value="P-loop containing nucleotide triphosphate hydrolases"/>
    <property type="match status" value="1"/>
</dbReference>
<evidence type="ECO:0000259" key="7">
    <source>
        <dbReference type="PROSITE" id="PS50893"/>
    </source>
</evidence>
<accession>A0A9D2CDM7</accession>
<dbReference type="Pfam" id="PF00005">
    <property type="entry name" value="ABC_tran"/>
    <property type="match status" value="1"/>
</dbReference>
<dbReference type="Proteomes" id="UP000886824">
    <property type="component" value="Unassembled WGS sequence"/>
</dbReference>
<dbReference type="GO" id="GO:0016887">
    <property type="term" value="F:ATP hydrolysis activity"/>
    <property type="evidence" value="ECO:0007669"/>
    <property type="project" value="InterPro"/>
</dbReference>
<evidence type="ECO:0000256" key="1">
    <source>
        <dbReference type="ARBA" id="ARBA00004202"/>
    </source>
</evidence>
<gene>
    <name evidence="8" type="ORF">H9826_08945</name>
</gene>
<dbReference type="SUPFAM" id="SSF52540">
    <property type="entry name" value="P-loop containing nucleoside triphosphate hydrolases"/>
    <property type="match status" value="1"/>
</dbReference>
<organism evidence="8 9">
    <name type="scientific">Candidatus Intestinimonas merdavium</name>
    <dbReference type="NCBI Taxonomy" id="2838622"/>
    <lineage>
        <taxon>Bacteria</taxon>
        <taxon>Bacillati</taxon>
        <taxon>Bacillota</taxon>
        <taxon>Clostridia</taxon>
        <taxon>Eubacteriales</taxon>
        <taxon>Intestinimonas</taxon>
    </lineage>
</organism>